<dbReference type="PANTHER" id="PTHR31111">
    <property type="entry name" value="BNAA05G37150D PROTEIN-RELATED"/>
    <property type="match status" value="1"/>
</dbReference>
<sequence length="449" mass="50761">MKRKDDDQEDRSCSSPSKLDPIPLDLKMATVPTISHMKKSHQNKLEEDEKEDTNPSKLELDSLPLDLKMAILTRIPAKSLMKLRCVSKMWSSIIRSRGFIDSYYAISSKQSRFIVGLSNAAFNEPEKQLTFLFSFSHEDGEKSSSSSLVPNFEMAVPCSLAGLSHSLASFHGILAVEGNHRKVMCNPNTKQFTTLPVGTIFVGYDPIDDQYKALGFDFDKRCHGNAIGHKVWTLGGGEGMRQIRGDLAPYRPILLPNVCINGVLYYGARTLSQTKDPVIVCFDVRSEKLSFITAPTVVLQSGMESILIDYKGKLASIVRNSCGGCISSFVFWILEDPKKHEWSRQSCDFPYSLWDYVGNVRICFFGTNKAGEIIIAPMFLSRDVRSFYIFYYNVETKTMRRVRLRGIGSDIEFRRSYGSENKLCNCHVRIAHQHVESIAFLKDHINLRT</sequence>
<dbReference type="PROSITE" id="PS50181">
    <property type="entry name" value="FBOX"/>
    <property type="match status" value="1"/>
</dbReference>
<feature type="region of interest" description="Disordered" evidence="1">
    <location>
        <begin position="1"/>
        <end position="58"/>
    </location>
</feature>
<name>A0A5S9WL19_ARATH</name>
<evidence type="ECO:0000256" key="1">
    <source>
        <dbReference type="SAM" id="MobiDB-lite"/>
    </source>
</evidence>
<evidence type="ECO:0000313" key="4">
    <source>
        <dbReference type="Proteomes" id="UP000434276"/>
    </source>
</evidence>
<feature type="compositionally biased region" description="Basic and acidic residues" evidence="1">
    <location>
        <begin position="43"/>
        <end position="58"/>
    </location>
</feature>
<dbReference type="CDD" id="cd22157">
    <property type="entry name" value="F-box_AtFBW1-like"/>
    <property type="match status" value="1"/>
</dbReference>
<dbReference type="PANTHER" id="PTHR31111:SF111">
    <property type="entry name" value="F-BOX DOMAIN-CONTAINING PROTEIN"/>
    <property type="match status" value="1"/>
</dbReference>
<dbReference type="SMART" id="SM00256">
    <property type="entry name" value="FBOX"/>
    <property type="match status" value="1"/>
</dbReference>
<dbReference type="InterPro" id="IPR036047">
    <property type="entry name" value="F-box-like_dom_sf"/>
</dbReference>
<dbReference type="InterPro" id="IPR001810">
    <property type="entry name" value="F-box_dom"/>
</dbReference>
<organism evidence="3 4">
    <name type="scientific">Arabidopsis thaliana</name>
    <name type="common">Mouse-ear cress</name>
    <dbReference type="NCBI Taxonomy" id="3702"/>
    <lineage>
        <taxon>Eukaryota</taxon>
        <taxon>Viridiplantae</taxon>
        <taxon>Streptophyta</taxon>
        <taxon>Embryophyta</taxon>
        <taxon>Tracheophyta</taxon>
        <taxon>Spermatophyta</taxon>
        <taxon>Magnoliopsida</taxon>
        <taxon>eudicotyledons</taxon>
        <taxon>Gunneridae</taxon>
        <taxon>Pentapetalae</taxon>
        <taxon>rosids</taxon>
        <taxon>malvids</taxon>
        <taxon>Brassicales</taxon>
        <taxon>Brassicaceae</taxon>
        <taxon>Camelineae</taxon>
        <taxon>Arabidopsis</taxon>
    </lineage>
</organism>
<proteinExistence type="predicted"/>
<gene>
    <name evidence="3" type="ORF">C24_LOCUS3226</name>
</gene>
<feature type="domain" description="F-box" evidence="2">
    <location>
        <begin position="57"/>
        <end position="107"/>
    </location>
</feature>
<dbReference type="Pfam" id="PF08268">
    <property type="entry name" value="FBA_3"/>
    <property type="match status" value="1"/>
</dbReference>
<accession>A0A5S9WL19</accession>
<dbReference type="OrthoDB" id="1108318at2759"/>
<evidence type="ECO:0000313" key="3">
    <source>
        <dbReference type="EMBL" id="CAA0262895.1"/>
    </source>
</evidence>
<dbReference type="InterPro" id="IPR017451">
    <property type="entry name" value="F-box-assoc_interact_dom"/>
</dbReference>
<dbReference type="AlphaFoldDB" id="A0A5S9WL19"/>
<dbReference type="Proteomes" id="UP000434276">
    <property type="component" value="Unassembled WGS sequence"/>
</dbReference>
<dbReference type="NCBIfam" id="TIGR01640">
    <property type="entry name" value="F_box_assoc_1"/>
    <property type="match status" value="1"/>
</dbReference>
<dbReference type="ExpressionAtlas" id="A0A5S9WL19">
    <property type="expression patterns" value="baseline and differential"/>
</dbReference>
<dbReference type="EMBL" id="CACSHJ010000087">
    <property type="protein sequence ID" value="CAA0262895.1"/>
    <property type="molecule type" value="Genomic_DNA"/>
</dbReference>
<protein>
    <recommendedName>
        <fullName evidence="2">F-box domain-containing protein</fullName>
    </recommendedName>
</protein>
<dbReference type="InterPro" id="IPR013187">
    <property type="entry name" value="F-box-assoc_dom_typ3"/>
</dbReference>
<reference evidence="3 4" key="1">
    <citation type="submission" date="2019-12" db="EMBL/GenBank/DDBJ databases">
        <authorList>
            <person name="Jiao W.-B."/>
            <person name="Schneeberger K."/>
        </authorList>
    </citation>
    <scope>NUCLEOTIDE SEQUENCE [LARGE SCALE GENOMIC DNA]</scope>
    <source>
        <strain evidence="4">cv. C24</strain>
    </source>
</reference>
<feature type="compositionally biased region" description="Basic and acidic residues" evidence="1">
    <location>
        <begin position="1"/>
        <end position="12"/>
    </location>
</feature>
<dbReference type="Pfam" id="PF00646">
    <property type="entry name" value="F-box"/>
    <property type="match status" value="1"/>
</dbReference>
<evidence type="ECO:0000259" key="2">
    <source>
        <dbReference type="PROSITE" id="PS50181"/>
    </source>
</evidence>
<dbReference type="SUPFAM" id="SSF81383">
    <property type="entry name" value="F-box domain"/>
    <property type="match status" value="1"/>
</dbReference>